<feature type="domain" description="ABC3 transporter permease C-terminal" evidence="8">
    <location>
        <begin position="290"/>
        <end position="419"/>
    </location>
</feature>
<feature type="transmembrane region" description="Helical" evidence="7">
    <location>
        <begin position="290"/>
        <end position="312"/>
    </location>
</feature>
<proteinExistence type="inferred from homology"/>
<evidence type="ECO:0000256" key="2">
    <source>
        <dbReference type="ARBA" id="ARBA00005236"/>
    </source>
</evidence>
<comment type="caution">
    <text evidence="10">The sequence shown here is derived from an EMBL/GenBank/DDBJ whole genome shotgun (WGS) entry which is preliminary data.</text>
</comment>
<dbReference type="Pfam" id="PF02687">
    <property type="entry name" value="FtsX"/>
    <property type="match status" value="1"/>
</dbReference>
<feature type="transmembrane region" description="Helical" evidence="7">
    <location>
        <begin position="33"/>
        <end position="58"/>
    </location>
</feature>
<dbReference type="RefSeq" id="WP_220109848.1">
    <property type="nucleotide sequence ID" value="NZ_JAHZST010000007.1"/>
</dbReference>
<organism evidence="10 11">
    <name type="scientific">Shewanella nanhaiensis</name>
    <dbReference type="NCBI Taxonomy" id="2864872"/>
    <lineage>
        <taxon>Bacteria</taxon>
        <taxon>Pseudomonadati</taxon>
        <taxon>Pseudomonadota</taxon>
        <taxon>Gammaproteobacteria</taxon>
        <taxon>Alteromonadales</taxon>
        <taxon>Shewanellaceae</taxon>
        <taxon>Shewanella</taxon>
    </lineage>
</organism>
<dbReference type="Pfam" id="PF12704">
    <property type="entry name" value="MacB_PCD"/>
    <property type="match status" value="1"/>
</dbReference>
<dbReference type="PANTHER" id="PTHR30489:SF0">
    <property type="entry name" value="LIPOPROTEIN-RELEASING SYSTEM TRANSMEMBRANE PROTEIN LOLE"/>
    <property type="match status" value="1"/>
</dbReference>
<keyword evidence="11" id="KW-1185">Reference proteome</keyword>
<accession>A0ABS7E5A6</accession>
<evidence type="ECO:0000256" key="1">
    <source>
        <dbReference type="ARBA" id="ARBA00004651"/>
    </source>
</evidence>
<evidence type="ECO:0000256" key="7">
    <source>
        <dbReference type="SAM" id="Phobius"/>
    </source>
</evidence>
<evidence type="ECO:0000256" key="5">
    <source>
        <dbReference type="ARBA" id="ARBA00022989"/>
    </source>
</evidence>
<comment type="similarity">
    <text evidence="2">Belongs to the ABC-4 integral membrane protein family. LolC/E subfamily.</text>
</comment>
<keyword evidence="4 7" id="KW-0812">Transmembrane</keyword>
<dbReference type="InterPro" id="IPR003838">
    <property type="entry name" value="ABC3_permease_C"/>
</dbReference>
<keyword evidence="6 7" id="KW-0472">Membrane</keyword>
<dbReference type="InterPro" id="IPR025857">
    <property type="entry name" value="MacB_PCD"/>
</dbReference>
<evidence type="ECO:0000256" key="6">
    <source>
        <dbReference type="ARBA" id="ARBA00023136"/>
    </source>
</evidence>
<dbReference type="EMBL" id="JAHZST010000007">
    <property type="protein sequence ID" value="MBW8184321.1"/>
    <property type="molecule type" value="Genomic_DNA"/>
</dbReference>
<evidence type="ECO:0000256" key="3">
    <source>
        <dbReference type="ARBA" id="ARBA00022475"/>
    </source>
</evidence>
<protein>
    <submittedName>
        <fullName evidence="10">ABC transporter permease</fullName>
    </submittedName>
</protein>
<reference evidence="10 11" key="1">
    <citation type="submission" date="2021-07" db="EMBL/GenBank/DDBJ databases">
        <title>Shewanella sp. nov, isolated from SCS.</title>
        <authorList>
            <person name="Cao W.R."/>
        </authorList>
    </citation>
    <scope>NUCLEOTIDE SEQUENCE [LARGE SCALE GENOMIC DNA]</scope>
    <source>
        <strain evidence="10 11">NR704-98</strain>
    </source>
</reference>
<comment type="subcellular location">
    <subcellularLocation>
        <location evidence="1">Cell membrane</location>
        <topology evidence="1">Multi-pass membrane protein</topology>
    </subcellularLocation>
</comment>
<evidence type="ECO:0000259" key="9">
    <source>
        <dbReference type="Pfam" id="PF12704"/>
    </source>
</evidence>
<name>A0ABS7E5A6_9GAMM</name>
<evidence type="ECO:0000313" key="11">
    <source>
        <dbReference type="Proteomes" id="UP001195963"/>
    </source>
</evidence>
<dbReference type="InterPro" id="IPR051447">
    <property type="entry name" value="Lipoprotein-release_system"/>
</dbReference>
<dbReference type="Proteomes" id="UP001195963">
    <property type="component" value="Unassembled WGS sequence"/>
</dbReference>
<feature type="transmembrane region" description="Helical" evidence="7">
    <location>
        <begin position="393"/>
        <end position="410"/>
    </location>
</feature>
<feature type="transmembrane region" description="Helical" evidence="7">
    <location>
        <begin position="332"/>
        <end position="361"/>
    </location>
</feature>
<evidence type="ECO:0000256" key="4">
    <source>
        <dbReference type="ARBA" id="ARBA00022692"/>
    </source>
</evidence>
<keyword evidence="3" id="KW-1003">Cell membrane</keyword>
<evidence type="ECO:0000259" key="8">
    <source>
        <dbReference type="Pfam" id="PF02687"/>
    </source>
</evidence>
<sequence length="428" mass="46350">MGNNSQVARKKAMTAQIVKLAWRNLWRNKIRTGIMLASMVFGLMGVVTMMGFLSGMYVSMIDNAIAWQTSHVQVQNKRYLEDPDINEVIVNPAALYSELDRLPQVSAYSARVVADGMVASARANRGIRINGVNVTDEAAVTPIAAHIEQGTWLPETGRYPVVVSQKTAERLRLSLGSKVVLTFSDVNKDVTGAAFRVRGIYRSPSSSFDDANLYVRQQELSKLAGVEGVHEIAVLLDASQSGDSFDNQGAELVAQALMKVSSTQNQIRDWQQVQPMLATIISQMGVSNGVILLIFVTAMGFGIINIMLMSVFERTREFGVLMAVGMVKSKVFLLILLESCLLGVTGAALGLLGSFAVIALLGQTGIPLGSMSEGLGAFGVDTTLYPVLKTGEYFGVFLIVVVASMLASLYPARQILKLRPVDAMSHKH</sequence>
<keyword evidence="5 7" id="KW-1133">Transmembrane helix</keyword>
<gene>
    <name evidence="10" type="ORF">K0625_11605</name>
</gene>
<dbReference type="PANTHER" id="PTHR30489">
    <property type="entry name" value="LIPOPROTEIN-RELEASING SYSTEM TRANSMEMBRANE PROTEIN LOLE"/>
    <property type="match status" value="1"/>
</dbReference>
<evidence type="ECO:0000313" key="10">
    <source>
        <dbReference type="EMBL" id="MBW8184321.1"/>
    </source>
</evidence>
<feature type="domain" description="MacB-like periplasmic core" evidence="9">
    <location>
        <begin position="32"/>
        <end position="243"/>
    </location>
</feature>